<dbReference type="KEGG" id="ssan:NX02_16345"/>
<evidence type="ECO:0000313" key="2">
    <source>
        <dbReference type="EMBL" id="AHE54948.1"/>
    </source>
</evidence>
<dbReference type="HOGENOM" id="CLU_088209_0_0_5"/>
<proteinExistence type="predicted"/>
<feature type="transmembrane region" description="Helical" evidence="1">
    <location>
        <begin position="178"/>
        <end position="197"/>
    </location>
</feature>
<gene>
    <name evidence="2" type="ORF">NX02_16345</name>
</gene>
<dbReference type="EMBL" id="CP006644">
    <property type="protein sequence ID" value="AHE54948.1"/>
    <property type="molecule type" value="Genomic_DNA"/>
</dbReference>
<evidence type="ECO:0000256" key="1">
    <source>
        <dbReference type="SAM" id="Phobius"/>
    </source>
</evidence>
<feature type="transmembrane region" description="Helical" evidence="1">
    <location>
        <begin position="209"/>
        <end position="225"/>
    </location>
</feature>
<keyword evidence="1" id="KW-1133">Transmembrane helix</keyword>
<dbReference type="Pfam" id="PF10067">
    <property type="entry name" value="DUF2306"/>
    <property type="match status" value="1"/>
</dbReference>
<name>W0AF79_9SPHN</name>
<reference evidence="2 3" key="1">
    <citation type="submission" date="2013-07" db="EMBL/GenBank/DDBJ databases">
        <title>Completed genome of Sphingomonas sanxanigenens NX02.</title>
        <authorList>
            <person name="Ma T."/>
            <person name="Huang H."/>
            <person name="Wu M."/>
            <person name="Li X."/>
            <person name="Li G."/>
        </authorList>
    </citation>
    <scope>NUCLEOTIDE SEQUENCE [LARGE SCALE GENOMIC DNA]</scope>
    <source>
        <strain evidence="2 3">NX02</strain>
    </source>
</reference>
<organism evidence="2 3">
    <name type="scientific">Sphingomonas sanxanigenens DSM 19645 = NX02</name>
    <dbReference type="NCBI Taxonomy" id="1123269"/>
    <lineage>
        <taxon>Bacteria</taxon>
        <taxon>Pseudomonadati</taxon>
        <taxon>Pseudomonadota</taxon>
        <taxon>Alphaproteobacteria</taxon>
        <taxon>Sphingomonadales</taxon>
        <taxon>Sphingomonadaceae</taxon>
        <taxon>Sphingomonas</taxon>
    </lineage>
</organism>
<feature type="transmembrane region" description="Helical" evidence="1">
    <location>
        <begin position="279"/>
        <end position="300"/>
    </location>
</feature>
<dbReference type="InterPro" id="IPR018750">
    <property type="entry name" value="DUF2306_membrane"/>
</dbReference>
<evidence type="ECO:0000313" key="3">
    <source>
        <dbReference type="Proteomes" id="UP000018851"/>
    </source>
</evidence>
<feature type="transmembrane region" description="Helical" evidence="1">
    <location>
        <begin position="61"/>
        <end position="87"/>
    </location>
</feature>
<dbReference type="eggNOG" id="COG5395">
    <property type="taxonomic scope" value="Bacteria"/>
</dbReference>
<feature type="transmembrane region" description="Helical" evidence="1">
    <location>
        <begin position="107"/>
        <end position="133"/>
    </location>
</feature>
<feature type="transmembrane region" description="Helical" evidence="1">
    <location>
        <begin position="245"/>
        <end position="267"/>
    </location>
</feature>
<dbReference type="STRING" id="1123269.NX02_16345"/>
<feature type="transmembrane region" description="Helical" evidence="1">
    <location>
        <begin position="145"/>
        <end position="166"/>
    </location>
</feature>
<protein>
    <recommendedName>
        <fullName evidence="4">DUF2306 domain-containing protein</fullName>
    </recommendedName>
</protein>
<sequence length="318" mass="34231">MVLRRGWRILPSPPVRPRSKSEPPFEMTRSTILIPRAAGIDRVHAASGNVLPGIALRWSGLMLVAVSWISGAIFAAYIIAFFGGAALGGAGERWNESLPDLYDGRALATTAAIGAHFIAGGVLLLLGPIQLIGSVRQTIPALHRWLGRVYLVSAGLAGLGGLGFIVGRGTIGGTLMDVGFGIYGALMVLCAVMAYAHARARNIREHRGWAIRLFALTVGSWLYRMEYGAWFLLTGGAGIGDSFTGWFDAIMMFFFYIPNLIVAELFIRSRPQDRGTAAGLGTTAVLLLASTFIVFATWTFTMRNWGPRMISGIAEASR</sequence>
<keyword evidence="1" id="KW-0472">Membrane</keyword>
<keyword evidence="3" id="KW-1185">Reference proteome</keyword>
<evidence type="ECO:0008006" key="4">
    <source>
        <dbReference type="Google" id="ProtNLM"/>
    </source>
</evidence>
<keyword evidence="1" id="KW-0812">Transmembrane</keyword>
<dbReference type="PATRIC" id="fig|1123269.5.peg.3200"/>
<accession>W0AF79</accession>
<dbReference type="Proteomes" id="UP000018851">
    <property type="component" value="Chromosome"/>
</dbReference>
<dbReference type="AlphaFoldDB" id="W0AF79"/>